<name>A0ABR4SJF8_9MICO</name>
<keyword evidence="3" id="KW-1185">Reference proteome</keyword>
<organism evidence="2 3">
    <name type="scientific">Dermabacter hominis 1368</name>
    <dbReference type="NCBI Taxonomy" id="1450519"/>
    <lineage>
        <taxon>Bacteria</taxon>
        <taxon>Bacillati</taxon>
        <taxon>Actinomycetota</taxon>
        <taxon>Actinomycetes</taxon>
        <taxon>Micrococcales</taxon>
        <taxon>Dermabacteraceae</taxon>
        <taxon>Dermabacter</taxon>
    </lineage>
</organism>
<comment type="caution">
    <text evidence="2">The sequence shown here is derived from an EMBL/GenBank/DDBJ whole genome shotgun (WGS) entry which is preliminary data.</text>
</comment>
<dbReference type="EMBL" id="JDRS01000009">
    <property type="protein sequence ID" value="KDS93211.1"/>
    <property type="molecule type" value="Genomic_DNA"/>
</dbReference>
<reference evidence="2 3" key="1">
    <citation type="submission" date="2014-01" db="EMBL/GenBank/DDBJ databases">
        <title>Draft genome sequence of the multidrug-resistant clinical isolate Dermabacter hominis 1368.</title>
        <authorList>
            <person name="Albersmeier A."/>
            <person name="Bomholt C."/>
            <person name="Glaub A."/>
            <person name="Ruckert C."/>
            <person name="Soriano F."/>
            <person name="Fernandez-Natal I."/>
            <person name="Tauch A."/>
        </authorList>
    </citation>
    <scope>NUCLEOTIDE SEQUENCE [LARGE SCALE GENOMIC DNA]</scope>
    <source>
        <strain evidence="2 3">1368</strain>
    </source>
</reference>
<accession>A0ABR4SJF8</accession>
<evidence type="ECO:0000313" key="2">
    <source>
        <dbReference type="EMBL" id="KDS93211.1"/>
    </source>
</evidence>
<proteinExistence type="predicted"/>
<protein>
    <submittedName>
        <fullName evidence="2">Uncharacterized protein</fullName>
    </submittedName>
</protein>
<sequence>MRNYHDGAGLVSITELATGRIEPARDIRPVLDSSLLETTRDTGSPQRKLERPPLFDLLPGQPLPVAKTAFAQASVG</sequence>
<evidence type="ECO:0000313" key="3">
    <source>
        <dbReference type="Proteomes" id="UP000030182"/>
    </source>
</evidence>
<dbReference type="Proteomes" id="UP000030182">
    <property type="component" value="Unassembled WGS sequence"/>
</dbReference>
<evidence type="ECO:0000256" key="1">
    <source>
        <dbReference type="SAM" id="MobiDB-lite"/>
    </source>
</evidence>
<feature type="region of interest" description="Disordered" evidence="1">
    <location>
        <begin position="35"/>
        <end position="56"/>
    </location>
</feature>
<feature type="compositionally biased region" description="Polar residues" evidence="1">
    <location>
        <begin position="35"/>
        <end position="45"/>
    </location>
</feature>
<gene>
    <name evidence="2" type="ORF">DHOM_07595</name>
</gene>